<sequence>MKNSKLWLGVSGVLIFLFILILSLTILANNHAMLINDALGLSTSGLTLKGSDYGDEEGNLTDDGYEELITDSYAFCIQEEEEGSVLLKNNGALPLAADERDVTLFGNNSAHTIYRSGAGGPTPNDDLVINMDKAFEDAGFTINSELYDAYASSGTQYGTNTAGEVGRDFYDDIDLTGHRDAAIITFARYGTENTDLSRNTSDGLPLLALQNNEKALLEMVNDLGFEKIIVLLNGAMSMDLYWLEEYNVDACLWFGNPGYYGLPGVVNVLTGEANPSGHTVNTFAEDSMASPAMQNFGDYTFTFDGNPVDTRYGTKYVVYKEGIYVGYKYYETRYEDAVLGQENAGDFDYGEEVAFPFGYGLSYSEYDYTLDSVVYDESEDTFTANVTVTNTNNKAGKASVQVYVQSPYTAGEVEKSAIQLCDYEKVDVEANGTEHVSIEFDRYLIASYDEDGAKGYIFDDGTYYFAVGNGAHEALNNVLAVKAPDAELIDHEGKSVEGNTDCVKAWDTEEEIGLTETDTETYKMSVYNEEVQVTNRFDDADLNYWADEDQKIEYLTRNDWEGTFPTTVSELHANEKIVDGLRMDKYEKAADAPSYAELEGVEYSVELETPIKFIDMKGVPLDDPKWDEFISQMSLADLCISIGDARGIAGVSSIDKPMNAIAEGPEGLLAKFKFGDQRACTGWATLPTITATWDHEMQSMYGNLFAEEALFSGVAMVNAPGCNINRSPYGGRASEYMSEDSMLSYYSVSNILYAMREKGLIANVKHCFLNEQETNRQGVATFSNEQAIREIYLRPFEGALTRGESLGIMTSYNRIGLQYAATHQVLMETVMRGEWAYEGSIIDDALSQSDYYCSTPDMLMAGTCIFCLDGARSGQMKSLIESTDDGTLLRKLQEANKYIFSSLLQGSMGGSIDSSYEYEDTLMWWQSMLIAFNVVFGVLAAAGVAMYVISRVRGKNDVKEGA</sequence>
<dbReference type="Gene3D" id="3.40.50.1700">
    <property type="entry name" value="Glycoside hydrolase family 3 C-terminal domain"/>
    <property type="match status" value="1"/>
</dbReference>
<dbReference type="PRINTS" id="PR00133">
    <property type="entry name" value="GLHYDRLASE3"/>
</dbReference>
<dbReference type="InterPro" id="IPR013783">
    <property type="entry name" value="Ig-like_fold"/>
</dbReference>
<dbReference type="Pfam" id="PF14310">
    <property type="entry name" value="Fn3-like"/>
    <property type="match status" value="1"/>
</dbReference>
<proteinExistence type="inferred from homology"/>
<keyword evidence="2 5" id="KW-0378">Hydrolase</keyword>
<comment type="similarity">
    <text evidence="1">Belongs to the glycosyl hydrolase 3 family.</text>
</comment>
<dbReference type="Proteomes" id="UP000823990">
    <property type="component" value="Unassembled WGS sequence"/>
</dbReference>
<dbReference type="GO" id="GO:0004553">
    <property type="term" value="F:hydrolase activity, hydrolyzing O-glycosyl compounds"/>
    <property type="evidence" value="ECO:0007669"/>
    <property type="project" value="InterPro"/>
</dbReference>
<organism evidence="5 6">
    <name type="scientific">Candidatus Protoclostridium stercorigallinarum</name>
    <dbReference type="NCBI Taxonomy" id="2838741"/>
    <lineage>
        <taxon>Bacteria</taxon>
        <taxon>Bacillati</taxon>
        <taxon>Bacillota</taxon>
        <taxon>Clostridia</taxon>
        <taxon>Candidatus Protoclostridium</taxon>
    </lineage>
</organism>
<dbReference type="SMART" id="SM01217">
    <property type="entry name" value="Fn3_like"/>
    <property type="match status" value="1"/>
</dbReference>
<dbReference type="Pfam" id="PF00933">
    <property type="entry name" value="Glyco_hydro_3"/>
    <property type="match status" value="1"/>
</dbReference>
<dbReference type="Gene3D" id="2.60.40.10">
    <property type="entry name" value="Immunoglobulins"/>
    <property type="match status" value="1"/>
</dbReference>
<protein>
    <submittedName>
        <fullName evidence="5">Glycoside hydrolase family 3 C-terminal domain-containing protein</fullName>
    </submittedName>
</protein>
<feature type="domain" description="Fibronectin type III-like" evidence="4">
    <location>
        <begin position="398"/>
        <end position="471"/>
    </location>
</feature>
<dbReference type="InterPro" id="IPR050288">
    <property type="entry name" value="Cellulose_deg_GH3"/>
</dbReference>
<evidence type="ECO:0000259" key="4">
    <source>
        <dbReference type="SMART" id="SM01217"/>
    </source>
</evidence>
<reference evidence="5" key="1">
    <citation type="journal article" date="2021" name="PeerJ">
        <title>Extensive microbial diversity within the chicken gut microbiome revealed by metagenomics and culture.</title>
        <authorList>
            <person name="Gilroy R."/>
            <person name="Ravi A."/>
            <person name="Getino M."/>
            <person name="Pursley I."/>
            <person name="Horton D.L."/>
            <person name="Alikhan N.F."/>
            <person name="Baker D."/>
            <person name="Gharbi K."/>
            <person name="Hall N."/>
            <person name="Watson M."/>
            <person name="Adriaenssens E.M."/>
            <person name="Foster-Nyarko E."/>
            <person name="Jarju S."/>
            <person name="Secka A."/>
            <person name="Antonio M."/>
            <person name="Oren A."/>
            <person name="Chaudhuri R.R."/>
            <person name="La Ragione R."/>
            <person name="Hildebrand F."/>
            <person name="Pallen M.J."/>
        </authorList>
    </citation>
    <scope>NUCLEOTIDE SEQUENCE</scope>
    <source>
        <strain evidence="5">12435</strain>
    </source>
</reference>
<dbReference type="EMBL" id="DXHS01000084">
    <property type="protein sequence ID" value="HIW02782.1"/>
    <property type="molecule type" value="Genomic_DNA"/>
</dbReference>
<keyword evidence="3" id="KW-0472">Membrane</keyword>
<dbReference type="InterPro" id="IPR036962">
    <property type="entry name" value="Glyco_hydro_3_N_sf"/>
</dbReference>
<reference evidence="5" key="2">
    <citation type="submission" date="2021-04" db="EMBL/GenBank/DDBJ databases">
        <authorList>
            <person name="Gilroy R."/>
        </authorList>
    </citation>
    <scope>NUCLEOTIDE SEQUENCE</scope>
    <source>
        <strain evidence="5">12435</strain>
    </source>
</reference>
<evidence type="ECO:0000256" key="1">
    <source>
        <dbReference type="ARBA" id="ARBA00005336"/>
    </source>
</evidence>
<dbReference type="InterPro" id="IPR002772">
    <property type="entry name" value="Glyco_hydro_3_C"/>
</dbReference>
<dbReference type="InterPro" id="IPR017853">
    <property type="entry name" value="GH"/>
</dbReference>
<dbReference type="Gene3D" id="3.20.20.300">
    <property type="entry name" value="Glycoside hydrolase, family 3, N-terminal domain"/>
    <property type="match status" value="1"/>
</dbReference>
<feature type="transmembrane region" description="Helical" evidence="3">
    <location>
        <begin position="923"/>
        <end position="949"/>
    </location>
</feature>
<evidence type="ECO:0000256" key="3">
    <source>
        <dbReference type="SAM" id="Phobius"/>
    </source>
</evidence>
<dbReference type="SUPFAM" id="SSF52279">
    <property type="entry name" value="Beta-D-glucan exohydrolase, C-terminal domain"/>
    <property type="match status" value="1"/>
</dbReference>
<dbReference type="InterPro" id="IPR001764">
    <property type="entry name" value="Glyco_hydro_3_N"/>
</dbReference>
<dbReference type="GO" id="GO:0005975">
    <property type="term" value="P:carbohydrate metabolic process"/>
    <property type="evidence" value="ECO:0007669"/>
    <property type="project" value="InterPro"/>
</dbReference>
<gene>
    <name evidence="5" type="ORF">H9892_05525</name>
</gene>
<comment type="caution">
    <text evidence="5">The sequence shown here is derived from an EMBL/GenBank/DDBJ whole genome shotgun (WGS) entry which is preliminary data.</text>
</comment>
<keyword evidence="3" id="KW-0812">Transmembrane</keyword>
<dbReference type="InterPro" id="IPR036881">
    <property type="entry name" value="Glyco_hydro_3_C_sf"/>
</dbReference>
<dbReference type="AlphaFoldDB" id="A0A9D1TS08"/>
<name>A0A9D1TS08_9FIRM</name>
<dbReference type="PANTHER" id="PTHR42715:SF10">
    <property type="entry name" value="BETA-GLUCOSIDASE"/>
    <property type="match status" value="1"/>
</dbReference>
<dbReference type="InterPro" id="IPR026891">
    <property type="entry name" value="Fn3-like"/>
</dbReference>
<dbReference type="Pfam" id="PF01915">
    <property type="entry name" value="Glyco_hydro_3_C"/>
    <property type="match status" value="1"/>
</dbReference>
<keyword evidence="3" id="KW-1133">Transmembrane helix</keyword>
<dbReference type="SUPFAM" id="SSF51445">
    <property type="entry name" value="(Trans)glycosidases"/>
    <property type="match status" value="1"/>
</dbReference>
<dbReference type="PANTHER" id="PTHR42715">
    <property type="entry name" value="BETA-GLUCOSIDASE"/>
    <property type="match status" value="1"/>
</dbReference>
<accession>A0A9D1TS08</accession>
<evidence type="ECO:0000256" key="2">
    <source>
        <dbReference type="ARBA" id="ARBA00022801"/>
    </source>
</evidence>
<evidence type="ECO:0000313" key="6">
    <source>
        <dbReference type="Proteomes" id="UP000823990"/>
    </source>
</evidence>
<evidence type="ECO:0000313" key="5">
    <source>
        <dbReference type="EMBL" id="HIW02782.1"/>
    </source>
</evidence>